<keyword evidence="2" id="KW-1185">Reference proteome</keyword>
<sequence length="133" mass="14599">MSFSTTSNSPHAIHTTMTTPRRAFGAHWSHTLELGANWPKWNQASSASGYGHLPRLPPPPVLLLIALSMTYNPALQAVHLHRSADISGAQFPYFGAGRKLTYMESSILSFGVWATSQRSPATNAFLFAFTEHD</sequence>
<protein>
    <submittedName>
        <fullName evidence="1">Uncharacterized protein</fullName>
    </submittedName>
</protein>
<organism evidence="1 2">
    <name type="scientific">Ephemerocybe angulata</name>
    <dbReference type="NCBI Taxonomy" id="980116"/>
    <lineage>
        <taxon>Eukaryota</taxon>
        <taxon>Fungi</taxon>
        <taxon>Dikarya</taxon>
        <taxon>Basidiomycota</taxon>
        <taxon>Agaricomycotina</taxon>
        <taxon>Agaricomycetes</taxon>
        <taxon>Agaricomycetidae</taxon>
        <taxon>Agaricales</taxon>
        <taxon>Agaricineae</taxon>
        <taxon>Psathyrellaceae</taxon>
        <taxon>Ephemerocybe</taxon>
    </lineage>
</organism>
<gene>
    <name evidence="1" type="ORF">D9611_006978</name>
</gene>
<name>A0A8H5EW24_9AGAR</name>
<dbReference type="Proteomes" id="UP000541558">
    <property type="component" value="Unassembled WGS sequence"/>
</dbReference>
<evidence type="ECO:0000313" key="2">
    <source>
        <dbReference type="Proteomes" id="UP000541558"/>
    </source>
</evidence>
<reference evidence="1 2" key="1">
    <citation type="journal article" date="2020" name="ISME J.">
        <title>Uncovering the hidden diversity of litter-decomposition mechanisms in mushroom-forming fungi.</title>
        <authorList>
            <person name="Floudas D."/>
            <person name="Bentzer J."/>
            <person name="Ahren D."/>
            <person name="Johansson T."/>
            <person name="Persson P."/>
            <person name="Tunlid A."/>
        </authorList>
    </citation>
    <scope>NUCLEOTIDE SEQUENCE [LARGE SCALE GENOMIC DNA]</scope>
    <source>
        <strain evidence="1 2">CBS 175.51</strain>
    </source>
</reference>
<dbReference type="EMBL" id="JAACJK010000222">
    <property type="protein sequence ID" value="KAF5314098.1"/>
    <property type="molecule type" value="Genomic_DNA"/>
</dbReference>
<comment type="caution">
    <text evidence="1">The sequence shown here is derived from an EMBL/GenBank/DDBJ whole genome shotgun (WGS) entry which is preliminary data.</text>
</comment>
<accession>A0A8H5EW24</accession>
<proteinExistence type="predicted"/>
<dbReference type="AlphaFoldDB" id="A0A8H5EW24"/>
<evidence type="ECO:0000313" key="1">
    <source>
        <dbReference type="EMBL" id="KAF5314098.1"/>
    </source>
</evidence>